<dbReference type="RefSeq" id="WP_073139352.1">
    <property type="nucleotide sequence ID" value="NZ_FQWQ01000003.1"/>
</dbReference>
<accession>A0A1M5USX3</accession>
<name>A0A1M5USX3_9BACT</name>
<dbReference type="OrthoDB" id="1490335at2"/>
<dbReference type="Proteomes" id="UP000184212">
    <property type="component" value="Unassembled WGS sequence"/>
</dbReference>
<dbReference type="EMBL" id="FQWQ01000003">
    <property type="protein sequence ID" value="SHH66000.1"/>
    <property type="molecule type" value="Genomic_DNA"/>
</dbReference>
<reference evidence="1 2" key="1">
    <citation type="submission" date="2016-11" db="EMBL/GenBank/DDBJ databases">
        <authorList>
            <person name="Jaros S."/>
            <person name="Januszkiewicz K."/>
            <person name="Wedrychowicz H."/>
        </authorList>
    </citation>
    <scope>NUCLEOTIDE SEQUENCE [LARGE SCALE GENOMIC DNA]</scope>
    <source>
        <strain evidence="1 2">DSM 24574</strain>
    </source>
</reference>
<evidence type="ECO:0000313" key="1">
    <source>
        <dbReference type="EMBL" id="SHH66000.1"/>
    </source>
</evidence>
<dbReference type="STRING" id="947013.SAMN04488109_4887"/>
<organism evidence="1 2">
    <name type="scientific">Chryseolinea serpens</name>
    <dbReference type="NCBI Taxonomy" id="947013"/>
    <lineage>
        <taxon>Bacteria</taxon>
        <taxon>Pseudomonadati</taxon>
        <taxon>Bacteroidota</taxon>
        <taxon>Cytophagia</taxon>
        <taxon>Cytophagales</taxon>
        <taxon>Fulvivirgaceae</taxon>
        <taxon>Chryseolinea</taxon>
    </lineage>
</organism>
<sequence>MKKLLFWIGVLTVGASLQQCKTESSPAAIQSVQFSFGLRSQPSGGRTETAEPTALLISIENSAGDPVFTHKRINLLHVGSSVMTEPVQLPTGTYNITEFLLVDDAGVVLYATPKVGSPLASAVTHPLPYAFTVSADDVTTVVMEVVDVSQNTPEDFGYATFDINLVNTLQVAVFINTGGELVLTTATAILDHGDEVVGNYSLEAKTNILPFAGDPQASYRLIVIKEGFKTYVKDFIYSELLATLNGAPLQVVLHQFTILVNTAEGFTADFRMSVGALEGSTFHVDWGDGTSSDDVFEHTYTTVDRFEITITGDVESIISIRLAYDQPKIEAIDVQALTNLNEFWAVLTPGPISIDLSQNTQLTSVAFAGDRILHHVLLPAANTISYMDIQGPIDLSTAEVDDIIQKIHDSAVLRNTRNGRFLLDKNWAIPTNEMVGPPSSISVEMLRDLKENYGWSIVPDPGA</sequence>
<evidence type="ECO:0000313" key="2">
    <source>
        <dbReference type="Proteomes" id="UP000184212"/>
    </source>
</evidence>
<gene>
    <name evidence="1" type="ORF">SAMN04488109_4887</name>
</gene>
<proteinExistence type="predicted"/>
<protein>
    <recommendedName>
        <fullName evidence="3">PKD domain-containing protein</fullName>
    </recommendedName>
</protein>
<dbReference type="AlphaFoldDB" id="A0A1M5USX3"/>
<keyword evidence="2" id="KW-1185">Reference proteome</keyword>
<evidence type="ECO:0008006" key="3">
    <source>
        <dbReference type="Google" id="ProtNLM"/>
    </source>
</evidence>